<reference evidence="3" key="3">
    <citation type="submission" date="2025-08" db="UniProtKB">
        <authorList>
            <consortium name="RefSeq"/>
        </authorList>
    </citation>
    <scope>IDENTIFICATION</scope>
    <source>
        <strain evidence="3">CBS 342.82</strain>
    </source>
</reference>
<reference evidence="3" key="1">
    <citation type="submission" date="2020-01" db="EMBL/GenBank/DDBJ databases">
        <authorList>
            <consortium name="DOE Joint Genome Institute"/>
            <person name="Haridas S."/>
            <person name="Albert R."/>
            <person name="Binder M."/>
            <person name="Bloem J."/>
            <person name="Labutti K."/>
            <person name="Salamov A."/>
            <person name="Andreopoulos B."/>
            <person name="Baker S.E."/>
            <person name="Barry K."/>
            <person name="Bills G."/>
            <person name="Bluhm B.H."/>
            <person name="Cannon C."/>
            <person name="Castanera R."/>
            <person name="Culley D.E."/>
            <person name="Daum C."/>
            <person name="Ezra D."/>
            <person name="Gonzalez J.B."/>
            <person name="Henrissat B."/>
            <person name="Kuo A."/>
            <person name="Liang C."/>
            <person name="Lipzen A."/>
            <person name="Lutzoni F."/>
            <person name="Magnuson J."/>
            <person name="Mondo S."/>
            <person name="Nolan M."/>
            <person name="Ohm R."/>
            <person name="Pangilinan J."/>
            <person name="Park H.-J."/>
            <person name="Ramirez L."/>
            <person name="Alfaro M."/>
            <person name="Sun H."/>
            <person name="Tritt A."/>
            <person name="Yoshinaga Y."/>
            <person name="Zwiers L.-H."/>
            <person name="Turgeon B.G."/>
            <person name="Goodwin S.B."/>
            <person name="Spatafora J.W."/>
            <person name="Crous P.W."/>
            <person name="Grigoriev I.V."/>
        </authorList>
    </citation>
    <scope>NUCLEOTIDE SEQUENCE</scope>
    <source>
        <strain evidence="3">CBS 342.82</strain>
    </source>
</reference>
<proteinExistence type="predicted"/>
<feature type="region of interest" description="Disordered" evidence="1">
    <location>
        <begin position="1"/>
        <end position="20"/>
    </location>
</feature>
<evidence type="ECO:0000256" key="1">
    <source>
        <dbReference type="SAM" id="MobiDB-lite"/>
    </source>
</evidence>
<evidence type="ECO:0000313" key="3">
    <source>
        <dbReference type="RefSeq" id="XP_033463217.1"/>
    </source>
</evidence>
<sequence length="296" mass="32826">MFVHDTGDEQNGFGFESGVLPNPTLNSRTDVSIGEQDHLSLSIIPATYSSQVLPWYPGMNQAEDDQDGVFTIDDIQFRENRGSTLQPLALDGYPSIPRQFDGSFEDARFFPTATRSQFAADGLVHSSRPTSDRPGTSGIASDSGSNVADLSSGTSEMSTFETPSNRVRNRPSRGEYPCPGAFDNCTGRFSTASVATRHYMDLHMRFKRWICNQPGCRAVRGHSVDMANHLFTHGFAKDEDRLKVTIDACYRQGSLPCPHCGFVFRSEPATAARITHLEHMRIHWQERLAWASAIAE</sequence>
<feature type="compositionally biased region" description="Polar residues" evidence="1">
    <location>
        <begin position="138"/>
        <end position="166"/>
    </location>
</feature>
<dbReference type="GeneID" id="54356676"/>
<protein>
    <submittedName>
        <fullName evidence="3">Uncharacterized protein</fullName>
    </submittedName>
</protein>
<keyword evidence="2" id="KW-1185">Reference proteome</keyword>
<reference evidence="3" key="2">
    <citation type="submission" date="2020-04" db="EMBL/GenBank/DDBJ databases">
        <authorList>
            <consortium name="NCBI Genome Project"/>
        </authorList>
    </citation>
    <scope>NUCLEOTIDE SEQUENCE</scope>
    <source>
        <strain evidence="3">CBS 342.82</strain>
    </source>
</reference>
<dbReference type="Proteomes" id="UP000504637">
    <property type="component" value="Unplaced"/>
</dbReference>
<dbReference type="RefSeq" id="XP_033463217.1">
    <property type="nucleotide sequence ID" value="XM_033598877.1"/>
</dbReference>
<feature type="region of interest" description="Disordered" evidence="1">
    <location>
        <begin position="120"/>
        <end position="173"/>
    </location>
</feature>
<organism evidence="3">
    <name type="scientific">Dissoconium aciculare CBS 342.82</name>
    <dbReference type="NCBI Taxonomy" id="1314786"/>
    <lineage>
        <taxon>Eukaryota</taxon>
        <taxon>Fungi</taxon>
        <taxon>Dikarya</taxon>
        <taxon>Ascomycota</taxon>
        <taxon>Pezizomycotina</taxon>
        <taxon>Dothideomycetes</taxon>
        <taxon>Dothideomycetidae</taxon>
        <taxon>Mycosphaerellales</taxon>
        <taxon>Dissoconiaceae</taxon>
        <taxon>Dissoconium</taxon>
    </lineage>
</organism>
<name>A0A6J3MDT6_9PEZI</name>
<dbReference type="AlphaFoldDB" id="A0A6J3MDT6"/>
<evidence type="ECO:0000313" key="2">
    <source>
        <dbReference type="Proteomes" id="UP000504637"/>
    </source>
</evidence>
<accession>A0A6J3MDT6</accession>
<gene>
    <name evidence="3" type="ORF">K489DRAFT_108871</name>
</gene>